<dbReference type="PANTHER" id="PTHR32215:SF0">
    <property type="entry name" value="CILIA- AND FLAGELLA-ASSOCIATED PROTEIN 57"/>
    <property type="match status" value="1"/>
</dbReference>
<dbReference type="EMBL" id="VIIS01000633">
    <property type="protein sequence ID" value="KAF0306764.1"/>
    <property type="molecule type" value="Genomic_DNA"/>
</dbReference>
<dbReference type="OrthoDB" id="10251741at2759"/>
<evidence type="ECO:0000313" key="5">
    <source>
        <dbReference type="Proteomes" id="UP000440578"/>
    </source>
</evidence>
<name>A0A6A4WIY0_AMPAM</name>
<sequence>MSIAEVSLVHIFGLRNDIPNNVCYCDDQNIIYPAGSTILSYNVLHKHQTHFDDLRKLRNLKNFALSQNKRYLAVSDCVDKPTIFIYDLSTSKRRKTLYCTEVQSKDVVSLSFSSDHKYVLVLGGSPDYTLVVYLWEKGKIVTTLKPNMPNTWAAVNQAVYNPADPAVIVVVGQHLLKMLRLTEGSLRQFGHQRVENTNYMCAAWAGQNRLLVGTDQGRVVLYDAAELKAEFRLGDVLGKDSSSEADRRSVNGTRSGSVVSGGGVGAGTPVTSIVTFSKGFVAVCGVGIAHVFDRAEDQTTEFYRLLRTVHVPQDPGRMAVTQEAPPQEGITGLAVSPSEETLVAASTRSQLYVISMSSVFLSNKGSDCVFEHLSTPFHHGSILDMDLAYRRPFAVTCGADRSVAIWNHKAMTLDVYKQFQDDLHSVAIHPLGYSVLAGFSDKLRYMVILMNDMRTIKEFAIRSCTQCAFSNGGHLFAAVHGNVIQIYSTITFENVGNLKGHGGKIRALRWAPSDNRLVSCGMEGAIYEWDLQLCRRCGENVLRGCNYFSTAVSPDAKTIYAVGSDKMIKEVSDSQVIREVSCQDVVPTWISLSRSGRMMFLGLQSGVLRSVKFPLSIPGEWEEHHAHNDAITKMVVLADDTQMFTCSSDGTLALWSIADPEGRLSKRERTVPYSEEILVSKAELDEKIQLINELNTRVSELRLENEYQLRLKDMTYGDKIRQLTERAEQDIQTLNGNIEALKDEKSEDHAAHNRELETLHAQHEEEVQLLESNNNAKLIVEYEKYQALENKMALMKEDYEKQLVEQAEADRAELAAQAEEYEDRLTEKVALLDEAREEALQQKKTYEEMQVQIEEDADREIVDIKTKYEYKLKAERNSNVRLRGETGVMKKRFVSLSKELEEQRQEIQRLQGEHSKLQSIIKNLERDIIGLKKEVTERDETINEKEKRIYDLKKKNQELEKFKFVLDYKIKELKKQIEPREAEIKDMKETINAMENELENYHKTNTEQELQLQELRQKLRAIEAELHRAVQRNYDFTIVMNRYRSDLFSCMDHLQDPKKLKEGIKVNIPT</sequence>
<feature type="coiled-coil region" evidence="2">
    <location>
        <begin position="684"/>
        <end position="856"/>
    </location>
</feature>
<keyword evidence="4" id="KW-0969">Cilium</keyword>
<keyword evidence="4" id="KW-0966">Cell projection</keyword>
<dbReference type="SMART" id="SM00320">
    <property type="entry name" value="WD40"/>
    <property type="match status" value="8"/>
</dbReference>
<dbReference type="InterPro" id="IPR015943">
    <property type="entry name" value="WD40/YVTN_repeat-like_dom_sf"/>
</dbReference>
<comment type="caution">
    <text evidence="4">The sequence shown here is derived from an EMBL/GenBank/DDBJ whole genome shotgun (WGS) entry which is preliminary data.</text>
</comment>
<dbReference type="PROSITE" id="PS50082">
    <property type="entry name" value="WD_REPEATS_2"/>
    <property type="match status" value="2"/>
</dbReference>
<keyword evidence="4" id="KW-0282">Flagellum</keyword>
<proteinExistence type="predicted"/>
<dbReference type="Pfam" id="PF00400">
    <property type="entry name" value="WD40"/>
    <property type="match status" value="3"/>
</dbReference>
<dbReference type="InterPro" id="IPR001680">
    <property type="entry name" value="WD40_rpt"/>
</dbReference>
<dbReference type="Proteomes" id="UP000440578">
    <property type="component" value="Unassembled WGS sequence"/>
</dbReference>
<protein>
    <submittedName>
        <fullName evidence="4">Cilia-and flagella-associated protein 57</fullName>
    </submittedName>
</protein>
<accession>A0A6A4WIY0</accession>
<evidence type="ECO:0000256" key="3">
    <source>
        <dbReference type="SAM" id="MobiDB-lite"/>
    </source>
</evidence>
<dbReference type="Gene3D" id="1.10.287.1490">
    <property type="match status" value="1"/>
</dbReference>
<gene>
    <name evidence="4" type="primary">Cfap57_1</name>
    <name evidence="4" type="ORF">FJT64_021814</name>
</gene>
<dbReference type="Gene3D" id="2.130.10.10">
    <property type="entry name" value="YVTN repeat-like/Quinoprotein amine dehydrogenase"/>
    <property type="match status" value="2"/>
</dbReference>
<evidence type="ECO:0000313" key="4">
    <source>
        <dbReference type="EMBL" id="KAF0306765.1"/>
    </source>
</evidence>
<feature type="region of interest" description="Disordered" evidence="3">
    <location>
        <begin position="240"/>
        <end position="261"/>
    </location>
</feature>
<feature type="coiled-coil region" evidence="2">
    <location>
        <begin position="893"/>
        <end position="1032"/>
    </location>
</feature>
<organism evidence="4 5">
    <name type="scientific">Amphibalanus amphitrite</name>
    <name type="common">Striped barnacle</name>
    <name type="synonym">Balanus amphitrite</name>
    <dbReference type="NCBI Taxonomy" id="1232801"/>
    <lineage>
        <taxon>Eukaryota</taxon>
        <taxon>Metazoa</taxon>
        <taxon>Ecdysozoa</taxon>
        <taxon>Arthropoda</taxon>
        <taxon>Crustacea</taxon>
        <taxon>Multicrustacea</taxon>
        <taxon>Cirripedia</taxon>
        <taxon>Thoracica</taxon>
        <taxon>Thoracicalcarea</taxon>
        <taxon>Balanomorpha</taxon>
        <taxon>Balanoidea</taxon>
        <taxon>Balanidae</taxon>
        <taxon>Amphibalaninae</taxon>
        <taxon>Amphibalanus</taxon>
    </lineage>
</organism>
<dbReference type="AlphaFoldDB" id="A0A6A4WIY0"/>
<evidence type="ECO:0000256" key="2">
    <source>
        <dbReference type="SAM" id="Coils"/>
    </source>
</evidence>
<evidence type="ECO:0000256" key="1">
    <source>
        <dbReference type="PROSITE-ProRule" id="PRU00221"/>
    </source>
</evidence>
<dbReference type="EMBL" id="VIIS01000633">
    <property type="protein sequence ID" value="KAF0306765.1"/>
    <property type="molecule type" value="Genomic_DNA"/>
</dbReference>
<dbReference type="PANTHER" id="PTHR32215">
    <property type="entry name" value="CILIA- AND FLAGELLA-ASSOCIATED PROTEIN 57"/>
    <property type="match status" value="1"/>
</dbReference>
<feature type="repeat" description="WD" evidence="1">
    <location>
        <begin position="624"/>
        <end position="665"/>
    </location>
</feature>
<feature type="repeat" description="WD" evidence="1">
    <location>
        <begin position="498"/>
        <end position="532"/>
    </location>
</feature>
<feature type="compositionally biased region" description="Basic and acidic residues" evidence="3">
    <location>
        <begin position="240"/>
        <end position="249"/>
    </location>
</feature>
<keyword evidence="2" id="KW-0175">Coiled coil</keyword>
<dbReference type="SUPFAM" id="SSF50978">
    <property type="entry name" value="WD40 repeat-like"/>
    <property type="match status" value="2"/>
</dbReference>
<reference evidence="4 5" key="1">
    <citation type="submission" date="2019-07" db="EMBL/GenBank/DDBJ databases">
        <title>Draft genome assembly of a fouling barnacle, Amphibalanus amphitrite (Darwin, 1854): The first reference genome for Thecostraca.</title>
        <authorList>
            <person name="Kim W."/>
        </authorList>
    </citation>
    <scope>NUCLEOTIDE SEQUENCE [LARGE SCALE GENOMIC DNA]</scope>
    <source>
        <strain evidence="4">SNU_AA5</strain>
        <tissue evidence="4">Soma without cirri and trophi</tissue>
    </source>
</reference>
<keyword evidence="5" id="KW-1185">Reference proteome</keyword>
<dbReference type="PROSITE" id="PS50294">
    <property type="entry name" value="WD_REPEATS_REGION"/>
    <property type="match status" value="1"/>
</dbReference>
<dbReference type="InterPro" id="IPR036322">
    <property type="entry name" value="WD40_repeat_dom_sf"/>
</dbReference>
<keyword evidence="1" id="KW-0853">WD repeat</keyword>
<dbReference type="InterPro" id="IPR052993">
    <property type="entry name" value="CFA-57"/>
</dbReference>